<name>A0AAN9FGG8_CROPI</name>
<proteinExistence type="predicted"/>
<dbReference type="AlphaFoldDB" id="A0AAN9FGG8"/>
<dbReference type="InterPro" id="IPR012973">
    <property type="entry name" value="NOG_C"/>
</dbReference>
<evidence type="ECO:0000313" key="3">
    <source>
        <dbReference type="Proteomes" id="UP001372338"/>
    </source>
</evidence>
<gene>
    <name evidence="2" type="ORF">RIF29_16012</name>
</gene>
<sequence>MSTLTEEGARVIAVKNAACERLLNKRVEINVKSKKTNECLNRFHVAVPLEVAEQEKRKTEKDSENKNGGAGFYEWSLRKNYVLAIDDWKEDVLPQISDEHNVYGFIDSDILKKIKELEREHGNWNKRGRVDDDDFEIEGNELNPEQQGTLIYAFEGYLLSSLAAFKSFVLSK</sequence>
<keyword evidence="3" id="KW-1185">Reference proteome</keyword>
<dbReference type="EMBL" id="JAYWIO010000003">
    <property type="protein sequence ID" value="KAK7274911.1"/>
    <property type="molecule type" value="Genomic_DNA"/>
</dbReference>
<organism evidence="2 3">
    <name type="scientific">Crotalaria pallida</name>
    <name type="common">Smooth rattlebox</name>
    <name type="synonym">Crotalaria striata</name>
    <dbReference type="NCBI Taxonomy" id="3830"/>
    <lineage>
        <taxon>Eukaryota</taxon>
        <taxon>Viridiplantae</taxon>
        <taxon>Streptophyta</taxon>
        <taxon>Embryophyta</taxon>
        <taxon>Tracheophyta</taxon>
        <taxon>Spermatophyta</taxon>
        <taxon>Magnoliopsida</taxon>
        <taxon>eudicotyledons</taxon>
        <taxon>Gunneridae</taxon>
        <taxon>Pentapetalae</taxon>
        <taxon>rosids</taxon>
        <taxon>fabids</taxon>
        <taxon>Fabales</taxon>
        <taxon>Fabaceae</taxon>
        <taxon>Papilionoideae</taxon>
        <taxon>50 kb inversion clade</taxon>
        <taxon>genistoids sensu lato</taxon>
        <taxon>core genistoids</taxon>
        <taxon>Crotalarieae</taxon>
        <taxon>Crotalaria</taxon>
    </lineage>
</organism>
<evidence type="ECO:0000313" key="2">
    <source>
        <dbReference type="EMBL" id="KAK7274911.1"/>
    </source>
</evidence>
<protein>
    <recommendedName>
        <fullName evidence="1">NOG C-terminal domain-containing protein</fullName>
    </recommendedName>
</protein>
<dbReference type="Proteomes" id="UP001372338">
    <property type="component" value="Unassembled WGS sequence"/>
</dbReference>
<accession>A0AAN9FGG8</accession>
<evidence type="ECO:0000259" key="1">
    <source>
        <dbReference type="Pfam" id="PF08155"/>
    </source>
</evidence>
<dbReference type="Pfam" id="PF08155">
    <property type="entry name" value="NOGCT"/>
    <property type="match status" value="1"/>
</dbReference>
<comment type="caution">
    <text evidence="2">The sequence shown here is derived from an EMBL/GenBank/DDBJ whole genome shotgun (WGS) entry which is preliminary data.</text>
</comment>
<reference evidence="2 3" key="1">
    <citation type="submission" date="2024-01" db="EMBL/GenBank/DDBJ databases">
        <title>The genomes of 5 underutilized Papilionoideae crops provide insights into root nodulation and disease resistanc.</title>
        <authorList>
            <person name="Yuan L."/>
        </authorList>
    </citation>
    <scope>NUCLEOTIDE SEQUENCE [LARGE SCALE GENOMIC DNA]</scope>
    <source>
        <strain evidence="2">ZHUSHIDOU_FW_LH</strain>
        <tissue evidence="2">Leaf</tissue>
    </source>
</reference>
<feature type="domain" description="NOG C-terminal" evidence="1">
    <location>
        <begin position="57"/>
        <end position="110"/>
    </location>
</feature>